<sequence length="36" mass="4249">MKKKQNQKDQKLTSKAIFYLMDFLKVVNMANSITEN</sequence>
<evidence type="ECO:0000313" key="1">
    <source>
        <dbReference type="EMBL" id="ACB50330.1"/>
    </source>
</evidence>
<dbReference type="KEGG" id="cyt:cce_0979"/>
<keyword evidence="2" id="KW-1185">Reference proteome</keyword>
<dbReference type="EMBL" id="CP000806">
    <property type="protein sequence ID" value="ACB50330.1"/>
    <property type="molecule type" value="Genomic_DNA"/>
</dbReference>
<accession>B1WT00</accession>
<dbReference type="AlphaFoldDB" id="B1WT00"/>
<reference evidence="1 2" key="1">
    <citation type="journal article" date="2008" name="Proc. Natl. Acad. Sci. U.S.A.">
        <title>The genome of Cyanothece 51142, a unicellular diazotrophic cyanobacterium important in the marine nitrogen cycle.</title>
        <authorList>
            <person name="Welsh E.A."/>
            <person name="Liberton M."/>
            <person name="Stoeckel J."/>
            <person name="Loh T."/>
            <person name="Elvitigala T."/>
            <person name="Wang C."/>
            <person name="Wollam A."/>
            <person name="Fulton R.S."/>
            <person name="Clifton S.W."/>
            <person name="Jacobs J.M."/>
            <person name="Aurora R."/>
            <person name="Ghosh B.K."/>
            <person name="Sherman L.A."/>
            <person name="Smith R.D."/>
            <person name="Wilson R.K."/>
            <person name="Pakrasi H.B."/>
        </authorList>
    </citation>
    <scope>NUCLEOTIDE SEQUENCE [LARGE SCALE GENOMIC DNA]</scope>
    <source>
        <strain evidence="2">ATCC 51142 / BH68</strain>
    </source>
</reference>
<proteinExistence type="predicted"/>
<organism evidence="1 2">
    <name type="scientific">Crocosphaera subtropica (strain ATCC 51142 / BH68)</name>
    <name type="common">Cyanothece sp. (strain ATCC 51142)</name>
    <dbReference type="NCBI Taxonomy" id="43989"/>
    <lineage>
        <taxon>Bacteria</taxon>
        <taxon>Bacillati</taxon>
        <taxon>Cyanobacteriota</taxon>
        <taxon>Cyanophyceae</taxon>
        <taxon>Oscillatoriophycideae</taxon>
        <taxon>Chroococcales</taxon>
        <taxon>Aphanothecaceae</taxon>
        <taxon>Crocosphaera</taxon>
        <taxon>Crocosphaera subtropica</taxon>
    </lineage>
</organism>
<dbReference type="Proteomes" id="UP000001203">
    <property type="component" value="Chromosome circular"/>
</dbReference>
<name>B1WT00_CROS5</name>
<gene>
    <name evidence="1" type="ordered locus">cce_0979</name>
</gene>
<evidence type="ECO:0000313" key="2">
    <source>
        <dbReference type="Proteomes" id="UP000001203"/>
    </source>
</evidence>
<dbReference type="HOGENOM" id="CLU_3355700_0_0_3"/>
<dbReference type="STRING" id="43989.cce_0979"/>
<protein>
    <submittedName>
        <fullName evidence="1">Uncharacterized protein</fullName>
    </submittedName>
</protein>